<proteinExistence type="predicted"/>
<feature type="domain" description="Mga helix-turn-helix" evidence="3">
    <location>
        <begin position="79"/>
        <end position="162"/>
    </location>
</feature>
<name>A0ABV9MVJ4_9ENTE</name>
<dbReference type="RefSeq" id="WP_204654477.1">
    <property type="nucleotide sequence ID" value="NZ_JAFBFD010000028.1"/>
</dbReference>
<dbReference type="Gene3D" id="1.10.10.10">
    <property type="entry name" value="Winged helix-like DNA-binding domain superfamily/Winged helix DNA-binding domain"/>
    <property type="match status" value="1"/>
</dbReference>
<keyword evidence="1" id="KW-0805">Transcription regulation</keyword>
<dbReference type="InterPro" id="IPR050661">
    <property type="entry name" value="BglG_antiterminators"/>
</dbReference>
<sequence>MKIINLLEKNQQVQFAIFDFFLDHQTGIHLKKLEKNIQISFPTLQKEISALQLELHAYHEEAQIEKGEGDLYHLFLPNNFSRKGFLNHYLQQSLNYQLLIAIIQSKSISIPQLMIDFQISEASLFRRFKALNQLLEEFDLQIKNKKLIGEERQIRYFYFQLFWQGSYQKQLRKKLNASVSKNLVGVLANELKRTFSKEEELKLLLWFYLMELRFNYQGNKKTQLPIDDQLVIQEDPIFQILKEVLARYLSRFAYQNFEDETLYLYLFCFAEGFFLIDEQTLYPLEKIAQTNKQVAKILFEEVAMPIKTALFLSPIHCQIAFFKGCFEESSSLTHGRLSDDHADKLRACMNVIEKKLSKQVSHNQWQKLDLVYGYLIYFFERSQVQTIEIGLAYTNPLIAQNFLIVLQDKLQLLQGVHLELAEPNKKYQILIQDEYIDSMVYQGVIQLFLIANLSNFDIERIVQLVHQLKRNN</sequence>
<evidence type="ECO:0000313" key="4">
    <source>
        <dbReference type="EMBL" id="MFC4720021.1"/>
    </source>
</evidence>
<comment type="caution">
    <text evidence="4">The sequence shown here is derived from an EMBL/GenBank/DDBJ whole genome shotgun (WGS) entry which is preliminary data.</text>
</comment>
<reference evidence="5" key="1">
    <citation type="journal article" date="2019" name="Int. J. Syst. Evol. Microbiol.">
        <title>The Global Catalogue of Microorganisms (GCM) 10K type strain sequencing project: providing services to taxonomists for standard genome sequencing and annotation.</title>
        <authorList>
            <consortium name="The Broad Institute Genomics Platform"/>
            <consortium name="The Broad Institute Genome Sequencing Center for Infectious Disease"/>
            <person name="Wu L."/>
            <person name="Ma J."/>
        </authorList>
    </citation>
    <scope>NUCLEOTIDE SEQUENCE [LARGE SCALE GENOMIC DNA]</scope>
    <source>
        <strain evidence="5">CGMCC 1.19032</strain>
    </source>
</reference>
<keyword evidence="5" id="KW-1185">Reference proteome</keyword>
<evidence type="ECO:0000313" key="5">
    <source>
        <dbReference type="Proteomes" id="UP001595969"/>
    </source>
</evidence>
<organism evidence="4 5">
    <name type="scientific">Enterococcus lemanii</name>
    <dbReference type="NCBI Taxonomy" id="1159752"/>
    <lineage>
        <taxon>Bacteria</taxon>
        <taxon>Bacillati</taxon>
        <taxon>Bacillota</taxon>
        <taxon>Bacilli</taxon>
        <taxon>Lactobacillales</taxon>
        <taxon>Enterococcaceae</taxon>
        <taxon>Enterococcus</taxon>
    </lineage>
</organism>
<dbReference type="InterPro" id="IPR036388">
    <property type="entry name" value="WH-like_DNA-bd_sf"/>
</dbReference>
<accession>A0ABV9MVJ4</accession>
<evidence type="ECO:0000259" key="3">
    <source>
        <dbReference type="Pfam" id="PF05043"/>
    </source>
</evidence>
<dbReference type="Pfam" id="PF05043">
    <property type="entry name" value="Mga"/>
    <property type="match status" value="1"/>
</dbReference>
<evidence type="ECO:0000256" key="2">
    <source>
        <dbReference type="ARBA" id="ARBA00023163"/>
    </source>
</evidence>
<protein>
    <submittedName>
        <fullName evidence="4">Helix-turn-helix domain-containing protein</fullName>
    </submittedName>
</protein>
<gene>
    <name evidence="4" type="ORF">ACFO5I_09810</name>
</gene>
<dbReference type="EMBL" id="JBHSGS010000054">
    <property type="protein sequence ID" value="MFC4720021.1"/>
    <property type="molecule type" value="Genomic_DNA"/>
</dbReference>
<dbReference type="PANTHER" id="PTHR30185:SF18">
    <property type="entry name" value="TRANSCRIPTIONAL REGULATOR MTLR"/>
    <property type="match status" value="1"/>
</dbReference>
<dbReference type="InterPro" id="IPR007737">
    <property type="entry name" value="Mga_HTH"/>
</dbReference>
<dbReference type="Proteomes" id="UP001595969">
    <property type="component" value="Unassembled WGS sequence"/>
</dbReference>
<dbReference type="PANTHER" id="PTHR30185">
    <property type="entry name" value="CRYPTIC BETA-GLUCOSIDE BGL OPERON ANTITERMINATOR"/>
    <property type="match status" value="1"/>
</dbReference>
<keyword evidence="2" id="KW-0804">Transcription</keyword>
<evidence type="ECO:0000256" key="1">
    <source>
        <dbReference type="ARBA" id="ARBA00023015"/>
    </source>
</evidence>